<reference evidence="2" key="1">
    <citation type="submission" date="2022-03" db="EMBL/GenBank/DDBJ databases">
        <authorList>
            <person name="Martin H S."/>
        </authorList>
    </citation>
    <scope>NUCLEOTIDE SEQUENCE</scope>
</reference>
<name>A0ABN8I5P2_9NEOP</name>
<dbReference type="EMBL" id="OW152830">
    <property type="protein sequence ID" value="CAH2048247.1"/>
    <property type="molecule type" value="Genomic_DNA"/>
</dbReference>
<feature type="compositionally biased region" description="Polar residues" evidence="1">
    <location>
        <begin position="73"/>
        <end position="83"/>
    </location>
</feature>
<evidence type="ECO:0000313" key="2">
    <source>
        <dbReference type="EMBL" id="CAH2048247.1"/>
    </source>
</evidence>
<keyword evidence="3" id="KW-1185">Reference proteome</keyword>
<protein>
    <submittedName>
        <fullName evidence="2">Uncharacterized protein</fullName>
    </submittedName>
</protein>
<evidence type="ECO:0000256" key="1">
    <source>
        <dbReference type="SAM" id="MobiDB-lite"/>
    </source>
</evidence>
<sequence>MLQRVKEKGHTIYDTHYRPARAYNSNFRTQSVEKTFLVLPMGGAACGAGEPSVDRLRDTARRSGNVRGRRGAATSQSAVVAIT</sequence>
<feature type="region of interest" description="Disordered" evidence="1">
    <location>
        <begin position="63"/>
        <end position="83"/>
    </location>
</feature>
<gene>
    <name evidence="2" type="ORF">IPOD504_LOCUS5977</name>
</gene>
<feature type="non-terminal residue" evidence="2">
    <location>
        <position position="83"/>
    </location>
</feature>
<organism evidence="2 3">
    <name type="scientific">Iphiclides podalirius</name>
    <name type="common">scarce swallowtail</name>
    <dbReference type="NCBI Taxonomy" id="110791"/>
    <lineage>
        <taxon>Eukaryota</taxon>
        <taxon>Metazoa</taxon>
        <taxon>Ecdysozoa</taxon>
        <taxon>Arthropoda</taxon>
        <taxon>Hexapoda</taxon>
        <taxon>Insecta</taxon>
        <taxon>Pterygota</taxon>
        <taxon>Neoptera</taxon>
        <taxon>Endopterygota</taxon>
        <taxon>Lepidoptera</taxon>
        <taxon>Glossata</taxon>
        <taxon>Ditrysia</taxon>
        <taxon>Papilionoidea</taxon>
        <taxon>Papilionidae</taxon>
        <taxon>Papilioninae</taxon>
        <taxon>Iphiclides</taxon>
    </lineage>
</organism>
<dbReference type="Proteomes" id="UP000837857">
    <property type="component" value="Chromosome 18"/>
</dbReference>
<accession>A0ABN8I5P2</accession>
<proteinExistence type="predicted"/>
<evidence type="ECO:0000313" key="3">
    <source>
        <dbReference type="Proteomes" id="UP000837857"/>
    </source>
</evidence>